<feature type="binding site" description="axial binding residue" evidence="8">
    <location>
        <position position="356"/>
    </location>
    <ligand>
        <name>heme</name>
        <dbReference type="ChEBI" id="CHEBI:30413"/>
    </ligand>
    <ligandPart>
        <name>Fe</name>
        <dbReference type="ChEBI" id="CHEBI:18248"/>
    </ligandPart>
</feature>
<evidence type="ECO:0000256" key="6">
    <source>
        <dbReference type="ARBA" id="ARBA00023004"/>
    </source>
</evidence>
<dbReference type="InterPro" id="IPR001128">
    <property type="entry name" value="Cyt_P450"/>
</dbReference>
<keyword evidence="7" id="KW-0503">Monooxygenase</keyword>
<dbReference type="eggNOG" id="KOG0684">
    <property type="taxonomic scope" value="Eukaryota"/>
</dbReference>
<keyword evidence="9" id="KW-0472">Membrane</keyword>
<dbReference type="OrthoDB" id="1055148at2759"/>
<proteinExistence type="inferred from homology"/>
<dbReference type="GeneID" id="4354658"/>
<dbReference type="GO" id="GO:0005506">
    <property type="term" value="F:iron ion binding"/>
    <property type="evidence" value="ECO:0007669"/>
    <property type="project" value="InterPro"/>
</dbReference>
<feature type="transmembrane region" description="Helical" evidence="9">
    <location>
        <begin position="20"/>
        <end position="42"/>
    </location>
</feature>
<evidence type="ECO:0000256" key="2">
    <source>
        <dbReference type="ARBA" id="ARBA00010617"/>
    </source>
</evidence>
<dbReference type="AlphaFoldDB" id="Q0C7N2"/>
<evidence type="ECO:0000313" key="11">
    <source>
        <dbReference type="Proteomes" id="UP000007963"/>
    </source>
</evidence>
<dbReference type="Proteomes" id="UP000007963">
    <property type="component" value="Unassembled WGS sequence"/>
</dbReference>
<dbReference type="GO" id="GO:0020037">
    <property type="term" value="F:heme binding"/>
    <property type="evidence" value="ECO:0007669"/>
    <property type="project" value="InterPro"/>
</dbReference>
<name>Q0C7N2_ASPTN</name>
<evidence type="ECO:0000256" key="8">
    <source>
        <dbReference type="PIRSR" id="PIRSR602401-1"/>
    </source>
</evidence>
<dbReference type="InterPro" id="IPR002401">
    <property type="entry name" value="Cyt_P450_E_grp-I"/>
</dbReference>
<evidence type="ECO:0000256" key="5">
    <source>
        <dbReference type="ARBA" id="ARBA00023002"/>
    </source>
</evidence>
<dbReference type="RefSeq" id="XP_001218650.1">
    <property type="nucleotide sequence ID" value="XM_001218649.1"/>
</dbReference>
<sequence length="417" mass="47030">MGLFAAALDKICKQCSTQAIYMLSGVGVITTLVLSVVINVLIQLSFKNPNEPPVVFHWFPLIGSTISYGTDPYKFFFECRRKFVKFGLASDALRSYVELITKEVDEYITNANAFKQPRGTIDVGKVIADITIYTASRLLQGKEVREKFDSTFAELYHDLDMGFAPINFILPWAPLPHNCKRDAAQKKMAQTYMEIIQKRLPDIEVAHIMIALLMAGQHSSSSTISWIILRLASQPEITEQLYQEQIRVLGADLPPLTYENLQKLELQTNVIKETLRLHAPIHSMLRTVKYPLQVEGTSYVIPNSHNYFSKPLDWEPHRWNGVNATGDDEQVDYGYGLVSKGAGSPYLPSGAGRHRCIGEQFAYVQLCAICVALVRELKFKKLPNVEDVPATNYSSLFSRPWANSVVQYERRDAAAKD</sequence>
<dbReference type="GO" id="GO:0006696">
    <property type="term" value="P:ergosterol biosynthetic process"/>
    <property type="evidence" value="ECO:0007669"/>
    <property type="project" value="TreeGrafter"/>
</dbReference>
<dbReference type="Gene3D" id="1.10.630.10">
    <property type="entry name" value="Cytochrome P450"/>
    <property type="match status" value="1"/>
</dbReference>
<dbReference type="PRINTS" id="PR00463">
    <property type="entry name" value="EP450I"/>
</dbReference>
<accession>Q0C7N2</accession>
<evidence type="ECO:0000256" key="9">
    <source>
        <dbReference type="SAM" id="Phobius"/>
    </source>
</evidence>
<keyword evidence="6 8" id="KW-0408">Iron</keyword>
<dbReference type="GO" id="GO:0004497">
    <property type="term" value="F:monooxygenase activity"/>
    <property type="evidence" value="ECO:0007669"/>
    <property type="project" value="UniProtKB-KW"/>
</dbReference>
<protein>
    <submittedName>
        <fullName evidence="10">Cytochrome P450 51</fullName>
    </submittedName>
</protein>
<dbReference type="STRING" id="341663.Q0C7N2"/>
<dbReference type="InterPro" id="IPR036396">
    <property type="entry name" value="Cyt_P450_sf"/>
</dbReference>
<dbReference type="VEuPathDB" id="FungiDB:ATEG_10302"/>
<dbReference type="PANTHER" id="PTHR24286:SF24">
    <property type="entry name" value="LANOSTEROL 14-ALPHA DEMETHYLASE"/>
    <property type="match status" value="1"/>
</dbReference>
<keyword evidence="4 8" id="KW-0479">Metal-binding</keyword>
<organism evidence="10 11">
    <name type="scientific">Aspergillus terreus (strain NIH 2624 / FGSC A1156)</name>
    <dbReference type="NCBI Taxonomy" id="341663"/>
    <lineage>
        <taxon>Eukaryota</taxon>
        <taxon>Fungi</taxon>
        <taxon>Dikarya</taxon>
        <taxon>Ascomycota</taxon>
        <taxon>Pezizomycotina</taxon>
        <taxon>Eurotiomycetes</taxon>
        <taxon>Eurotiomycetidae</taxon>
        <taxon>Eurotiales</taxon>
        <taxon>Aspergillaceae</taxon>
        <taxon>Aspergillus</taxon>
        <taxon>Aspergillus subgen. Circumdati</taxon>
    </lineage>
</organism>
<keyword evidence="9" id="KW-1133">Transmembrane helix</keyword>
<dbReference type="OMA" id="HWFPFVG"/>
<evidence type="ECO:0000313" key="10">
    <source>
        <dbReference type="EMBL" id="EAU29299.1"/>
    </source>
</evidence>
<dbReference type="SUPFAM" id="SSF48264">
    <property type="entry name" value="Cytochrome P450"/>
    <property type="match status" value="1"/>
</dbReference>
<dbReference type="PRINTS" id="PR00385">
    <property type="entry name" value="P450"/>
</dbReference>
<comment type="similarity">
    <text evidence="2">Belongs to the cytochrome P450 family.</text>
</comment>
<evidence type="ECO:0000256" key="4">
    <source>
        <dbReference type="ARBA" id="ARBA00022723"/>
    </source>
</evidence>
<evidence type="ECO:0000256" key="7">
    <source>
        <dbReference type="ARBA" id="ARBA00023033"/>
    </source>
</evidence>
<evidence type="ECO:0000256" key="3">
    <source>
        <dbReference type="ARBA" id="ARBA00022617"/>
    </source>
</evidence>
<gene>
    <name evidence="10" type="ORF">ATEG_10302</name>
</gene>
<dbReference type="GO" id="GO:0016705">
    <property type="term" value="F:oxidoreductase activity, acting on paired donors, with incorporation or reduction of molecular oxygen"/>
    <property type="evidence" value="ECO:0007669"/>
    <property type="project" value="InterPro"/>
</dbReference>
<dbReference type="Pfam" id="PF00067">
    <property type="entry name" value="p450"/>
    <property type="match status" value="1"/>
</dbReference>
<dbReference type="HOGENOM" id="CLU_001570_15_0_1"/>
<keyword evidence="9" id="KW-0812">Transmembrane</keyword>
<evidence type="ECO:0000256" key="1">
    <source>
        <dbReference type="ARBA" id="ARBA00001971"/>
    </source>
</evidence>
<keyword evidence="5" id="KW-0560">Oxidoreductase</keyword>
<keyword evidence="3 8" id="KW-0349">Heme</keyword>
<dbReference type="EMBL" id="CH476610">
    <property type="protein sequence ID" value="EAU29299.1"/>
    <property type="molecule type" value="Genomic_DNA"/>
</dbReference>
<reference evidence="11" key="1">
    <citation type="submission" date="2005-09" db="EMBL/GenBank/DDBJ databases">
        <title>Annotation of the Aspergillus terreus NIH2624 genome.</title>
        <authorList>
            <person name="Birren B.W."/>
            <person name="Lander E.S."/>
            <person name="Galagan J.E."/>
            <person name="Nusbaum C."/>
            <person name="Devon K."/>
            <person name="Henn M."/>
            <person name="Ma L.-J."/>
            <person name="Jaffe D.B."/>
            <person name="Butler J."/>
            <person name="Alvarez P."/>
            <person name="Gnerre S."/>
            <person name="Grabherr M."/>
            <person name="Kleber M."/>
            <person name="Mauceli E.W."/>
            <person name="Brockman W."/>
            <person name="Rounsley S."/>
            <person name="Young S.K."/>
            <person name="LaButti K."/>
            <person name="Pushparaj V."/>
            <person name="DeCaprio D."/>
            <person name="Crawford M."/>
            <person name="Koehrsen M."/>
            <person name="Engels R."/>
            <person name="Montgomery P."/>
            <person name="Pearson M."/>
            <person name="Howarth C."/>
            <person name="Larson L."/>
            <person name="Luoma S."/>
            <person name="White J."/>
            <person name="Alvarado L."/>
            <person name="Kodira C.D."/>
            <person name="Zeng Q."/>
            <person name="Oleary S."/>
            <person name="Yandava C."/>
            <person name="Denning D.W."/>
            <person name="Nierman W.C."/>
            <person name="Milne T."/>
            <person name="Madden K."/>
        </authorList>
    </citation>
    <scope>NUCLEOTIDE SEQUENCE [LARGE SCALE GENOMIC DNA]</scope>
    <source>
        <strain evidence="11">NIH 2624 / FGSC A1156</strain>
    </source>
</reference>
<comment type="cofactor">
    <cofactor evidence="1 8">
        <name>heme</name>
        <dbReference type="ChEBI" id="CHEBI:30413"/>
    </cofactor>
</comment>
<dbReference type="PANTHER" id="PTHR24286">
    <property type="entry name" value="CYTOCHROME P450 26"/>
    <property type="match status" value="1"/>
</dbReference>